<sequence length="43" mass="4848">MILKEINFCFIFGQINKSLDLQGSARSIDEVSTKLSTENLDDL</sequence>
<name>A0A1Q8YG72_9BURK</name>
<dbReference type="Proteomes" id="UP000185911">
    <property type="component" value="Unassembled WGS sequence"/>
</dbReference>
<dbReference type="AlphaFoldDB" id="A0A1Q8YG72"/>
<reference evidence="1 2" key="1">
    <citation type="submission" date="2017-01" db="EMBL/GenBank/DDBJ databases">
        <title>Genome sequence of Rhodoferax antarcticus ANT.BR, a psychrophilic purple nonsulfur bacterium from an Antarctic microbial mat.</title>
        <authorList>
            <person name="Baker J."/>
            <person name="Riester C."/>
            <person name="Skinner B."/>
            <person name="Newell A."/>
            <person name="Swingley W."/>
            <person name="Madigan M."/>
            <person name="Jung D."/>
            <person name="Asao M."/>
            <person name="Chen M."/>
            <person name="Loughlin P."/>
            <person name="Pan H."/>
            <person name="Lin S."/>
            <person name="Li N."/>
            <person name="Shaw J."/>
            <person name="Prado M."/>
            <person name="Sherman C."/>
            <person name="Li X."/>
            <person name="Tang J."/>
            <person name="Blankenship R."/>
            <person name="Zhao T."/>
            <person name="Touchman J."/>
            <person name="Sattley M."/>
        </authorList>
    </citation>
    <scope>NUCLEOTIDE SEQUENCE [LARGE SCALE GENOMIC DNA]</scope>
    <source>
        <strain evidence="1 2">ANT.BR</strain>
    </source>
</reference>
<comment type="caution">
    <text evidence="1">The sequence shown here is derived from an EMBL/GenBank/DDBJ whole genome shotgun (WGS) entry which is preliminary data.</text>
</comment>
<protein>
    <submittedName>
        <fullName evidence="1">Uncharacterized protein</fullName>
    </submittedName>
</protein>
<keyword evidence="2" id="KW-1185">Reference proteome</keyword>
<proteinExistence type="predicted"/>
<accession>A0A1Q8YG72</accession>
<dbReference type="EMBL" id="MSYM01000011">
    <property type="protein sequence ID" value="OLP07038.1"/>
    <property type="molecule type" value="Genomic_DNA"/>
</dbReference>
<evidence type="ECO:0000313" key="1">
    <source>
        <dbReference type="EMBL" id="OLP07038.1"/>
    </source>
</evidence>
<organism evidence="1 2">
    <name type="scientific">Rhodoferax antarcticus ANT.BR</name>
    <dbReference type="NCBI Taxonomy" id="1111071"/>
    <lineage>
        <taxon>Bacteria</taxon>
        <taxon>Pseudomonadati</taxon>
        <taxon>Pseudomonadota</taxon>
        <taxon>Betaproteobacteria</taxon>
        <taxon>Burkholderiales</taxon>
        <taxon>Comamonadaceae</taxon>
        <taxon>Rhodoferax</taxon>
    </lineage>
</organism>
<gene>
    <name evidence="1" type="ORF">BLL52_1789</name>
</gene>
<evidence type="ECO:0000313" key="2">
    <source>
        <dbReference type="Proteomes" id="UP000185911"/>
    </source>
</evidence>